<keyword evidence="10" id="KW-1185">Reference proteome</keyword>
<evidence type="ECO:0000256" key="1">
    <source>
        <dbReference type="ARBA" id="ARBA00000707"/>
    </source>
</evidence>
<evidence type="ECO:0000313" key="9">
    <source>
        <dbReference type="EMBL" id="KAG8464102.1"/>
    </source>
</evidence>
<dbReference type="OMA" id="AMACIDE"/>
<evidence type="ECO:0000256" key="5">
    <source>
        <dbReference type="ARBA" id="ARBA00022801"/>
    </source>
</evidence>
<evidence type="ECO:0000256" key="2">
    <source>
        <dbReference type="ARBA" id="ARBA00012759"/>
    </source>
</evidence>
<feature type="domain" description="DUF3645" evidence="8">
    <location>
        <begin position="2219"/>
        <end position="2249"/>
    </location>
</feature>
<gene>
    <name evidence="9" type="ORF">KFE25_000270</name>
</gene>
<dbReference type="InterPro" id="IPR051346">
    <property type="entry name" value="OTU_Deubiquitinase"/>
</dbReference>
<dbReference type="EC" id="3.4.19.12" evidence="2"/>
<dbReference type="InterPro" id="IPR022099">
    <property type="entry name" value="DUF3638"/>
</dbReference>
<dbReference type="Pfam" id="PF12340">
    <property type="entry name" value="DUF3638"/>
    <property type="match status" value="1"/>
</dbReference>
<evidence type="ECO:0000259" key="8">
    <source>
        <dbReference type="Pfam" id="PF12359"/>
    </source>
</evidence>
<dbReference type="PANTHER" id="PTHR13367:SF33">
    <property type="entry name" value="P-LOOP CONTAINING NUCLEOSIDE TRIPHOSPHATE HYDROLASE PROTEIN"/>
    <property type="match status" value="1"/>
</dbReference>
<evidence type="ECO:0000256" key="4">
    <source>
        <dbReference type="ARBA" id="ARBA00022786"/>
    </source>
</evidence>
<keyword evidence="6" id="KW-0788">Thiol protease</keyword>
<evidence type="ECO:0000256" key="6">
    <source>
        <dbReference type="ARBA" id="ARBA00022807"/>
    </source>
</evidence>
<keyword evidence="4" id="KW-0833">Ubl conjugation pathway</keyword>
<comment type="caution">
    <text evidence="9">The sequence shown here is derived from an EMBL/GenBank/DDBJ whole genome shotgun (WGS) entry which is preliminary data.</text>
</comment>
<organism evidence="9 10">
    <name type="scientific">Diacronema lutheri</name>
    <name type="common">Unicellular marine alga</name>
    <name type="synonym">Monochrysis lutheri</name>
    <dbReference type="NCBI Taxonomy" id="2081491"/>
    <lineage>
        <taxon>Eukaryota</taxon>
        <taxon>Haptista</taxon>
        <taxon>Haptophyta</taxon>
        <taxon>Pavlovophyceae</taxon>
        <taxon>Pavlovales</taxon>
        <taxon>Pavlovaceae</taxon>
        <taxon>Diacronema</taxon>
    </lineage>
</organism>
<accession>A0A8J5XLX5</accession>
<keyword evidence="3" id="KW-0645">Protease</keyword>
<feature type="domain" description="DUF3638" evidence="7">
    <location>
        <begin position="1824"/>
        <end position="2015"/>
    </location>
</feature>
<sequence length="3006" mass="325633">MPSRAAPEFVEFLSAVCASTGGDEAVGSGMLALDDDDELRAVREMRDALINEQIVRFEEGYGSALLIRRRESDVHVHVVSLDGWEFNMAHNGERPSVMPEPSSRPTILFAGRFDTSRAARFDAAYEQIKAKVAGRSGAARHADNSNGGHQWTGACIAAICSNAVRAANTPPSAHGHEAKLDVCIQPMGGLTDCGRHTGGEARDTTLALTVCVARALLATTSSPPSCGYERTFATLHARYAAWRAKRAVDGVEAAGGDARAVHAAMLALVRACRHTDLLVAESAQLDERARGHMTRCEALRARLDAYVAARAKAAAEAYVLAPLHMEDVGAVPSPGFAPPPVPQLSTFALLDADGLRNSALSNLSATQRLDLARSPKFSDARAWLIELKASGGLSHADGMLSALAETEALVLAAATRLPLESKRAPNALGESEANAMCDLVDEYRRLLAKARADLSITGGLMQTALASKQVLVVWSVFCLLHNNARAAHPLLERFAAAPDWHDLEHLALPDASSTTAMLHVCAYLQRASPPGAPVVFSGRDCEAAGTHELADAVFASNRWMQDLWRREKTAANERQERRWQEVLRKQRECKRLRAKLGEERSKLPGLETAVEAAQAVESEVLRHGESWYVLQSAAYQRAAADLSRTEAALDVQSQAIRSTERALADAQKAPPPLVQPLPSDVQLGGRAVCYAHWPSQLRRLARWSFECYTALLAETLASHNGHSATPTTSAAPGTVDFVRFHDKHNPERNATVGSQCSDKSMLGYFVQDAPMHVAHTTKVEHITSSADGVWHLPSFAPMILWCGGCSLELSQTKPLNPFCTNRTAWVVAFTERLPEQSLQFALEQHDYRGTAASRGNEAPAQHGKRPAWMGKQQYLAFCSLRAFPCQQLRKLAALLHDNLFVLSNPSTHVLLTQALSHVGALAAQPGGPPRMAWKAELLDGEREALEAIATELERCADELRDQPRQHLALLALGRVAAYLGGWDGDAAARCALCARDLSGIARSWAYNLEEQLTAAEDAADLPRVVSTRANQHRYLSIALVCYGLAGALSAADAARLCELRVWMHATQPLLGDKAGSSRAAAGAVHDLAASAQAVMAARVAAVTALLDLPALTAAVRLVLHGRLPEQVPWRPQLEASGRPLSCYDALLADGSLVSVNVLNGVVLFSAAPPGQLPQAVLSHPLYMRTFGGRNCAVVPDSRAPGALKTTRQLAGRDYFFHLAPSGELVVLETQPAEDDQPSGQERTFWLLDPTDRSGTASVTAQWASQLPKRLLELHSHWLFENSPAAVVFRPIPFNERVVHFLHVHGEGVERGARLYRVPPELGTRPPDELVASAESALCRMLDVSAHTELRARMHVLAKLEHMAYFEASTLHGFTEYLVLQSSRPGVAEMIGRPQQRIVMHKSHIVMKGKAVTTATWKKDGQPDARLSLCAFDVHPRFGTLLAGDVCSRLQLAALYAATGGLLPEARAGMTGGEHALELVRQCWVNRPLTAAERRNLEVLARFSSMTPATALLCDEVCRSSRELTFLHEAASDESAHAGADGACVGGQGGPLVNVLAATEYQLPSPIAPRNARLKLTADEEERCLGQLCHAGASAGSAARLVERVLDVELPPPHRGANLARWVQHELDSMIREVAAPSDASTPFPLTLEDAAHDSEIGKAMRRALRDSWEAHGGCAAHALAAPTDAMNVDHPSKAGTSLDTARTLLSKLCGGRSKLEAAILTALNDIPVGQHKQRLGFRARRAGNDVPIASTRDLVSTSFGAAQLRDFNQFLSDSSVVRLRAAILQWMELCVLEDRLERILAHLHDAVDSPASADLAVREMRVRRTFDVSAHPEWLAFEVEGGIQIRPEQHAVIRDLIEHPPDKPGAIAQLNMGQGKTRVIVPCLVLHWARARAPIVRLHFLSQLLDEAADHLHSKLTASLLGRKLFRMPFCRDVELTEGRLHAMRSSLLHCQRVGGALIIAPEHVLSLMLKELELGMQSSANVGVQRQCAALRSLPCANVYDECDEILSHRRQLVRAPRSPQHARARVLARIAAPRCIPCDIPRFLVLRPPLHCAPRQIYAVGASEALPAGDRRWCSVFALLQLVRHERDVRQLFTRNETATWAEDALAERFDDLQLLAGAQLDRVVPRLREALARALIDRPSSHTRALAKLADVRGVQAVVRALTDVTISVDAAVPTISACARDELLSVRGLLAGGVLEHCLQKRHRVDFGVARDGSHRKRLAVPFVAADTPSQRSEFQHPDVQLVFTVLAYYADGLSGAEVRQTFEKLLSAGLVAQRTIYAEWFVTWRDGGAAIDEADARSIDSIDKVDLSNAVQFRLLEAAFARHMLVINHFLANLVFPVETGIFPHSLLATPWHTCGNAARQVGFSGTNDLALLMPLAVEQISSSSRELRATDGLMLSRLLTLADYALVADEPAQDGGAPPAARALARYAAQHAMRALIDVGAQMAGLPNQRVAELLATELQTARATCRGVAFFDAAQRAWAMLDVRTGRTCPLRSSPISERDAFCFFDESRCRGADLKLEPTAVALLTLSLRLCKSALMQAAGRMRGLGFGQRVRLAARPDVDAKVRACARVPAGEDVAVWHVLEFVTANSATAAATGLTQWARHGAHFATTRDCAQASVLDDRSTLEALYADARGEDCVATATGHIVRSAVARREACNPVADAQPVPSAGNGALIGGRVDQLVLDRVQARASEFGTDVMCTHSMHDDEAEREVEQEEEEEEEVEREVACAKPIAEYDWVDDAVVACARSAAQLAHTARAKPLKQFIAEGASKFGCIAWPSDRIFLTANFAATIAVTGGGLRMPPADFWRAVDAMLLFPDGSLFLISEREHDALLARCFAADARLPVARWLGSGARALDAHAVTLTHFAFVRDAPPLSAGDAASGVHIDDAVVAAVQLFAGETTFAPARRVALAAMVHSAEAAAAARELVAARGTRHLLDRSVLQDARVSATPEDPSNIVDNEPMDVDVDEMALVDEASGEKVEVLFFNDFPDDFDDDDLD</sequence>
<dbReference type="PANTHER" id="PTHR13367">
    <property type="entry name" value="UBIQUITIN THIOESTERASE"/>
    <property type="match status" value="1"/>
</dbReference>
<dbReference type="Pfam" id="PF12359">
    <property type="entry name" value="DUF3645"/>
    <property type="match status" value="1"/>
</dbReference>
<protein>
    <recommendedName>
        <fullName evidence="2">ubiquitinyl hydrolase 1</fullName>
        <ecNumber evidence="2">3.4.19.12</ecNumber>
    </recommendedName>
</protein>
<dbReference type="GO" id="GO:0006508">
    <property type="term" value="P:proteolysis"/>
    <property type="evidence" value="ECO:0007669"/>
    <property type="project" value="UniProtKB-KW"/>
</dbReference>
<reference evidence="9" key="1">
    <citation type="submission" date="2021-05" db="EMBL/GenBank/DDBJ databases">
        <title>The genome of the haptophyte Pavlova lutheri (Diacronema luteri, Pavlovales) - a model for lipid biosynthesis in eukaryotic algae.</title>
        <authorList>
            <person name="Hulatt C.J."/>
            <person name="Posewitz M.C."/>
        </authorList>
    </citation>
    <scope>NUCLEOTIDE SEQUENCE</scope>
    <source>
        <strain evidence="9">NIVA-4/92</strain>
    </source>
</reference>
<proteinExistence type="predicted"/>
<name>A0A8J5XLX5_DIALT</name>
<evidence type="ECO:0000259" key="7">
    <source>
        <dbReference type="Pfam" id="PF12340"/>
    </source>
</evidence>
<comment type="catalytic activity">
    <reaction evidence="1">
        <text>Thiol-dependent hydrolysis of ester, thioester, amide, peptide and isopeptide bonds formed by the C-terminal Gly of ubiquitin (a 76-residue protein attached to proteins as an intracellular targeting signal).</text>
        <dbReference type="EC" id="3.4.19.12"/>
    </reaction>
</comment>
<dbReference type="Proteomes" id="UP000751190">
    <property type="component" value="Unassembled WGS sequence"/>
</dbReference>
<evidence type="ECO:0000256" key="3">
    <source>
        <dbReference type="ARBA" id="ARBA00022670"/>
    </source>
</evidence>
<dbReference type="OrthoDB" id="4866634at2759"/>
<dbReference type="GO" id="GO:0004843">
    <property type="term" value="F:cysteine-type deubiquitinase activity"/>
    <property type="evidence" value="ECO:0007669"/>
    <property type="project" value="UniProtKB-EC"/>
</dbReference>
<dbReference type="InterPro" id="IPR022105">
    <property type="entry name" value="DUF3645"/>
</dbReference>
<dbReference type="EMBL" id="JAGTXO010000014">
    <property type="protein sequence ID" value="KAG8464102.1"/>
    <property type="molecule type" value="Genomic_DNA"/>
</dbReference>
<keyword evidence="5" id="KW-0378">Hydrolase</keyword>
<evidence type="ECO:0000313" key="10">
    <source>
        <dbReference type="Proteomes" id="UP000751190"/>
    </source>
</evidence>